<evidence type="ECO:0000256" key="1">
    <source>
        <dbReference type="SAM" id="MobiDB-lite"/>
    </source>
</evidence>
<reference evidence="2" key="1">
    <citation type="submission" date="2020-01" db="EMBL/GenBank/DDBJ databases">
        <authorList>
            <person name="Meier V. D."/>
            <person name="Meier V D."/>
        </authorList>
    </citation>
    <scope>NUCLEOTIDE SEQUENCE</scope>
    <source>
        <strain evidence="2">HLG_WM_MAG_02</strain>
    </source>
</reference>
<accession>A0A6S6SJV0</accession>
<feature type="compositionally biased region" description="Basic and acidic residues" evidence="1">
    <location>
        <begin position="1"/>
        <end position="24"/>
    </location>
</feature>
<feature type="region of interest" description="Disordered" evidence="1">
    <location>
        <begin position="1"/>
        <end position="29"/>
    </location>
</feature>
<dbReference type="AlphaFoldDB" id="A0A6S6SJV0"/>
<sequence>MSNFRDRDTGKELEKPSKYDHEEMSALNRGDIVELYDGNDEKEYRRI</sequence>
<protein>
    <submittedName>
        <fullName evidence="2">Uncharacterized protein</fullName>
    </submittedName>
</protein>
<gene>
    <name evidence="2" type="ORF">HELGO_WM12424</name>
</gene>
<organism evidence="2">
    <name type="scientific">uncultured Sulfurovum sp</name>
    <dbReference type="NCBI Taxonomy" id="269237"/>
    <lineage>
        <taxon>Bacteria</taxon>
        <taxon>Pseudomonadati</taxon>
        <taxon>Campylobacterota</taxon>
        <taxon>Epsilonproteobacteria</taxon>
        <taxon>Campylobacterales</taxon>
        <taxon>Sulfurovaceae</taxon>
        <taxon>Sulfurovum</taxon>
        <taxon>environmental samples</taxon>
    </lineage>
</organism>
<evidence type="ECO:0000313" key="2">
    <source>
        <dbReference type="EMBL" id="CAA6806455.1"/>
    </source>
</evidence>
<name>A0A6S6SJV0_9BACT</name>
<dbReference type="EMBL" id="CACVAZ010000033">
    <property type="protein sequence ID" value="CAA6806455.1"/>
    <property type="molecule type" value="Genomic_DNA"/>
</dbReference>
<proteinExistence type="predicted"/>